<sequence length="143" mass="15271">MSLSLVSAIKRLIAVLKAENDALTAAQVPQALALLPEKQAAATALEKEVADATARQSVCGTRSADVQLPDKPAAPFLPYHHLLEQVTELGNRNGELLQRAITAQKRVIDLLTETPPTSLTQGYGQQGSYASPADRQVLFISKA</sequence>
<keyword evidence="2" id="KW-1185">Reference proteome</keyword>
<comment type="caution">
    <text evidence="1">The sequence shown here is derived from an EMBL/GenBank/DDBJ whole genome shotgun (WGS) entry which is preliminary data.</text>
</comment>
<gene>
    <name evidence="1" type="ORF">GMO_01090</name>
</gene>
<dbReference type="AlphaFoldDB" id="G6XF44"/>
<dbReference type="Proteomes" id="UP000004949">
    <property type="component" value="Unassembled WGS sequence"/>
</dbReference>
<name>G6XF44_9PROT</name>
<dbReference type="STRING" id="1088869.GMO_01090"/>
<accession>G6XF44</accession>
<protein>
    <recommendedName>
        <fullName evidence="3">Flagella synthesis protein FlgN</fullName>
    </recommendedName>
</protein>
<dbReference type="EMBL" id="AGQV01000001">
    <property type="protein sequence ID" value="EHH68802.1"/>
    <property type="molecule type" value="Genomic_DNA"/>
</dbReference>
<dbReference type="PATRIC" id="fig|1088869.3.peg.109"/>
<evidence type="ECO:0000313" key="2">
    <source>
        <dbReference type="Proteomes" id="UP000004949"/>
    </source>
</evidence>
<organism evidence="1 2">
    <name type="scientific">Gluconobacter morbifer G707</name>
    <dbReference type="NCBI Taxonomy" id="1088869"/>
    <lineage>
        <taxon>Bacteria</taxon>
        <taxon>Pseudomonadati</taxon>
        <taxon>Pseudomonadota</taxon>
        <taxon>Alphaproteobacteria</taxon>
        <taxon>Acetobacterales</taxon>
        <taxon>Acetobacteraceae</taxon>
        <taxon>Gluconobacter</taxon>
    </lineage>
</organism>
<proteinExistence type="predicted"/>
<evidence type="ECO:0008006" key="3">
    <source>
        <dbReference type="Google" id="ProtNLM"/>
    </source>
</evidence>
<dbReference type="OrthoDB" id="7275343at2"/>
<evidence type="ECO:0000313" key="1">
    <source>
        <dbReference type="EMBL" id="EHH68802.1"/>
    </source>
</evidence>
<dbReference type="RefSeq" id="WP_008850260.1">
    <property type="nucleotide sequence ID" value="NZ_AGQV01000001.1"/>
</dbReference>
<reference evidence="1 2" key="1">
    <citation type="submission" date="2011-10" db="EMBL/GenBank/DDBJ databases">
        <title>Genome sequence of Gluconobacter morbifer G707, isolated from Drosophila gut.</title>
        <authorList>
            <person name="Lee W.-J."/>
            <person name="Kim E.-K."/>
        </authorList>
    </citation>
    <scope>NUCLEOTIDE SEQUENCE [LARGE SCALE GENOMIC DNA]</scope>
    <source>
        <strain evidence="1 2">G707</strain>
    </source>
</reference>